<proteinExistence type="predicted"/>
<name>A0ABC9SFT5_LEPBO</name>
<dbReference type="AlphaFoldDB" id="A0ABC9SFT5"/>
<accession>A0ABC9SFT5</accession>
<evidence type="ECO:0000313" key="3">
    <source>
        <dbReference type="Proteomes" id="UP000012166"/>
    </source>
</evidence>
<gene>
    <name evidence="2" type="ORF">LEP1GSC056_3292</name>
</gene>
<feature type="region of interest" description="Disordered" evidence="1">
    <location>
        <begin position="1"/>
        <end position="28"/>
    </location>
</feature>
<sequence length="37" mass="4384">MRQSPESKRKNFPERGMRGVTFARKKPPPSFLFQFLS</sequence>
<evidence type="ECO:0000256" key="1">
    <source>
        <dbReference type="SAM" id="MobiDB-lite"/>
    </source>
</evidence>
<protein>
    <submittedName>
        <fullName evidence="2">Uncharacterized protein</fullName>
    </submittedName>
</protein>
<dbReference type="Proteomes" id="UP000012166">
    <property type="component" value="Unassembled WGS sequence"/>
</dbReference>
<evidence type="ECO:0000313" key="2">
    <source>
        <dbReference type="EMBL" id="EMN16552.1"/>
    </source>
</evidence>
<feature type="compositionally biased region" description="Basic and acidic residues" evidence="1">
    <location>
        <begin position="1"/>
        <end position="17"/>
    </location>
</feature>
<comment type="caution">
    <text evidence="2">The sequence shown here is derived from an EMBL/GenBank/DDBJ whole genome shotgun (WGS) entry which is preliminary data.</text>
</comment>
<dbReference type="EMBL" id="AHMS02000034">
    <property type="protein sequence ID" value="EMN16552.1"/>
    <property type="molecule type" value="Genomic_DNA"/>
</dbReference>
<reference evidence="2 3" key="1">
    <citation type="submission" date="2013-01" db="EMBL/GenBank/DDBJ databases">
        <authorList>
            <person name="Harkins D.M."/>
            <person name="Durkin A.S."/>
            <person name="Brinkac L.M."/>
            <person name="Haft D.H."/>
            <person name="Selengut J.D."/>
            <person name="Sanka R."/>
            <person name="DePew J."/>
            <person name="Purushe J."/>
            <person name="Hartskeerl R.A."/>
            <person name="Ahmed A."/>
            <person name="van der Linden H."/>
            <person name="Goris M.G.A."/>
            <person name="Vinetz J.M."/>
            <person name="Sutton G.G."/>
            <person name="Nierman W.C."/>
            <person name="Fouts D.E."/>
        </authorList>
    </citation>
    <scope>NUCLEOTIDE SEQUENCE [LARGE SCALE GENOMIC DNA]</scope>
    <source>
        <strain evidence="2 3">Brem 328</strain>
    </source>
</reference>
<organism evidence="2 3">
    <name type="scientific">Leptospira borgpetersenii str. Brem 328</name>
    <dbReference type="NCBI Taxonomy" id="1049780"/>
    <lineage>
        <taxon>Bacteria</taxon>
        <taxon>Pseudomonadati</taxon>
        <taxon>Spirochaetota</taxon>
        <taxon>Spirochaetia</taxon>
        <taxon>Leptospirales</taxon>
        <taxon>Leptospiraceae</taxon>
        <taxon>Leptospira</taxon>
    </lineage>
</organism>